<feature type="region of interest" description="Disordered" evidence="1">
    <location>
        <begin position="1"/>
        <end position="24"/>
    </location>
</feature>
<evidence type="ECO:0000313" key="2">
    <source>
        <dbReference type="EMBL" id="KAK7453371.1"/>
    </source>
</evidence>
<feature type="compositionally biased region" description="Low complexity" evidence="1">
    <location>
        <begin position="1753"/>
        <end position="1767"/>
    </location>
</feature>
<feature type="region of interest" description="Disordered" evidence="1">
    <location>
        <begin position="1741"/>
        <end position="1789"/>
    </location>
</feature>
<feature type="compositionally biased region" description="Basic and acidic residues" evidence="1">
    <location>
        <begin position="184"/>
        <end position="234"/>
    </location>
</feature>
<feature type="compositionally biased region" description="Polar residues" evidence="1">
    <location>
        <begin position="1972"/>
        <end position="1983"/>
    </location>
</feature>
<feature type="compositionally biased region" description="Basic and acidic residues" evidence="1">
    <location>
        <begin position="360"/>
        <end position="408"/>
    </location>
</feature>
<feature type="region of interest" description="Disordered" evidence="1">
    <location>
        <begin position="1955"/>
        <end position="2020"/>
    </location>
</feature>
<feature type="compositionally biased region" description="Low complexity" evidence="1">
    <location>
        <begin position="764"/>
        <end position="778"/>
    </location>
</feature>
<feature type="compositionally biased region" description="Polar residues" evidence="1">
    <location>
        <begin position="413"/>
        <end position="431"/>
    </location>
</feature>
<feature type="compositionally biased region" description="Polar residues" evidence="1">
    <location>
        <begin position="495"/>
        <end position="506"/>
    </location>
</feature>
<dbReference type="Proteomes" id="UP001498398">
    <property type="component" value="Unassembled WGS sequence"/>
</dbReference>
<feature type="compositionally biased region" description="Polar residues" evidence="1">
    <location>
        <begin position="317"/>
        <end position="327"/>
    </location>
</feature>
<evidence type="ECO:0000256" key="1">
    <source>
        <dbReference type="SAM" id="MobiDB-lite"/>
    </source>
</evidence>
<feature type="region of interest" description="Disordered" evidence="1">
    <location>
        <begin position="1841"/>
        <end position="1863"/>
    </location>
</feature>
<feature type="compositionally biased region" description="Low complexity" evidence="1">
    <location>
        <begin position="889"/>
        <end position="899"/>
    </location>
</feature>
<feature type="compositionally biased region" description="Polar residues" evidence="1">
    <location>
        <begin position="297"/>
        <end position="306"/>
    </location>
</feature>
<comment type="caution">
    <text evidence="2">The sequence shown here is derived from an EMBL/GenBank/DDBJ whole genome shotgun (WGS) entry which is preliminary data.</text>
</comment>
<organism evidence="2 3">
    <name type="scientific">Marasmiellus scandens</name>
    <dbReference type="NCBI Taxonomy" id="2682957"/>
    <lineage>
        <taxon>Eukaryota</taxon>
        <taxon>Fungi</taxon>
        <taxon>Dikarya</taxon>
        <taxon>Basidiomycota</taxon>
        <taxon>Agaricomycotina</taxon>
        <taxon>Agaricomycetes</taxon>
        <taxon>Agaricomycetidae</taxon>
        <taxon>Agaricales</taxon>
        <taxon>Marasmiineae</taxon>
        <taxon>Omphalotaceae</taxon>
        <taxon>Marasmiellus</taxon>
    </lineage>
</organism>
<feature type="compositionally biased region" description="Basic and acidic residues" evidence="1">
    <location>
        <begin position="981"/>
        <end position="993"/>
    </location>
</feature>
<feature type="compositionally biased region" description="Polar residues" evidence="1">
    <location>
        <begin position="585"/>
        <end position="599"/>
    </location>
</feature>
<feature type="region of interest" description="Disordered" evidence="1">
    <location>
        <begin position="490"/>
        <end position="632"/>
    </location>
</feature>
<gene>
    <name evidence="2" type="ORF">VKT23_011635</name>
</gene>
<proteinExistence type="predicted"/>
<feature type="region of interest" description="Disordered" evidence="1">
    <location>
        <begin position="1091"/>
        <end position="1129"/>
    </location>
</feature>
<feature type="region of interest" description="Disordered" evidence="1">
    <location>
        <begin position="1664"/>
        <end position="1684"/>
    </location>
</feature>
<sequence>MMRKTISRPAAPVSNPYSTQANPDVPSIRLIAATPSASGLSSSEANTSMNTTLNSSWASVPSIPSPLAPKNDDAAPRKRLVPKKSKLGLLGVGGNNKEKEKEKERGKDFSDVVRRVGASSSSRRGFDIYVDPTDDPEIGEILMVKKKKSRAGLDGMRWGSGAGALEEVTNVPSVTPPAVTMLKPKAEEKDKWWSIGRGRKDSKEKEKEKQKEKENKARDKSKSRPEAPRSKTPEPFKSIPDVQSRARFNSLDSGVVLNSPTFVAEPVYASRNTSTPQLLNVNVNTIVSDDNRPPPINTSASRSATPTLGGFLAPPSSAGTEASTNQGSIAIRAMRSVRSLARIGSWAQLKNGAPGDEAMPVDKKDEKEKKSKDKDEKKSKVKSEKKFKDKDGEKKTKKDKEKDKEKKGRAQTVRGSTSSFEAGALSTSPEVAQTMRKKKSILGLGLPSTMRLPTVRSGSTTSSIGISSPVEGNVDNNRLSVESAILMAGRARSGSCVSTGSSLRPMSTTSSVSRTSSSSSASIRWDEEGLETVKEQRRRERESRRISEEQEEKDTKRKRKTERDSRRASGEGRRRTPLTEVFPDIQSSSPRSSTGSFKSTDPPLLTLEEATSDGHERFTDSAVSTPVRKARPRPISEQLLGKSRPHAIHDEDGEGVLSILDAATNDLAQLINNLDLEATPGNTPASPNMSPWRQQILAGLTPHLADASSPTKKTLRKDISSITSLRPYAQSRDPAKLSALQDRLGQQIAPWPVLNSMFPKDSPKASPASSPRVSVVPKTRPNHKRTLSPPGPMLENSPPMIKPLRPARSRSAVIPMKPLGPPPSESLPSIETKKDEFGTVRVPSSLTFGSRSSSRGGDSSISSMDDIKNRPPVPVLPSAFGQGHVRNKSSLLSSQLNNDSSEDENTTSSRPLAPGARRMLGMKGTMGGSDVSAYAVDELDASDPDSDIPDELQNILAKQYEDDTLSYRPKAMSRSASPVDVPREVRGEEHSDNEPEPLDIPMFHLTDADDNHIDIDDMQSDGELDTKSSFDFTGEIQKLNESGGSDRRSFVEQLENAFRTPAKLDLRYDFGPSNNGMLSVEVPPLPPLPPLPKVAAAADTSSSTIQTDMSNTSHSAPSGSSSQTSEMDSFPVSRLLDVKEPTLLPGSDSLGSNSDTDDLMLVDDSDSAEPSLESVHIVPASRPSDGQLNKAFKFGGMSKASSSPEATEIKKKESQPMTLSDIIPPPSHVRSVSNASSVSVGESVINSIIAQAAEMPSVRPRPRVNSDSSVQMPNVFTSLSSASGSSSTSGMQIQYRHSRHESGLSFTGFDSFDEVRRGFEFHDYRPAFYPPPVSNNRRSAHNRQESTFSFASISSYGHVLNPGVPDPFDYGLPSLRERPSSEDMTTSMSMSQSIDDTFSFIHRAPRRRVESDASSFYFDSQPQSQSFIRGHGRNESNMSVVSGPPVSLYNRSFAAHRRNDSSSSVSSMAHSYAMHGASGGRAAWARHRQDASVDSTNSGFSFAMRIGRPGLGDKMFETAGVPLTSISASPTDSAIDIDIESRMSDSRMGRTMMTMTENPSSFDSIMDTDQDQRTSIEIEDSLFDKTGNRSSVSSESVFGYDFSRFPEGGLVPPGNFRPISSFSISSVHSPAQEDDTMISMIGGGHVRRRSVGSAIEASPCVRFGQKRKQPPQESVQPLEGMQDPGHATKARIIEKPSIASTSSSMFGGERMIKARRGLLERQSLEESVLMAEGEDLSISFSSAPVFTRPGPASRSRSSTCTSVSLSSGTDTPPLSPSDGSMSMSDGSQSSIDLSQLSTILANATHPVSNINRNRLRARARGHGHRRRISQARMSRSSVYETIEEEMSSNASSPNPQSKKSSPTAIQSVYVVDADTASIHSSESFWDDERGIVALRKYYDLRDEAESAVSESKRVWIDTPFSLYALQTFNPPRQPSAMQALLEDSVQNYKSLPCELRPRRRRVQSRPSPYPQGRTSRISLTSDSPRPAIEASMRTAKTSHGSPLQQISINPNIGPATNKPKFEATKPFATLEDDLENVPLKTRENAFGLANGPRPRVGSSARRTALGWSKRSTGKASSDLKENVAQGVSMTPGESLRLSRPRPRGRPTPARAIRA</sequence>
<protein>
    <submittedName>
        <fullName evidence="2">Uncharacterized protein</fullName>
    </submittedName>
</protein>
<feature type="region of interest" description="Disordered" evidence="1">
    <location>
        <begin position="286"/>
        <end position="327"/>
    </location>
</feature>
<feature type="compositionally biased region" description="Low complexity" evidence="1">
    <location>
        <begin position="1776"/>
        <end position="1789"/>
    </location>
</feature>
<name>A0ABR1J8H1_9AGAR</name>
<feature type="region of interest" description="Disordered" evidence="1">
    <location>
        <begin position="36"/>
        <end position="111"/>
    </location>
</feature>
<feature type="compositionally biased region" description="Low complexity" evidence="1">
    <location>
        <begin position="844"/>
        <end position="863"/>
    </location>
</feature>
<feature type="region of interest" description="Disordered" evidence="1">
    <location>
        <begin position="1197"/>
        <end position="1230"/>
    </location>
</feature>
<reference evidence="2 3" key="1">
    <citation type="submission" date="2024-01" db="EMBL/GenBank/DDBJ databases">
        <title>A draft genome for the cacao thread blight pathogen Marasmiellus scandens.</title>
        <authorList>
            <person name="Baruah I.K."/>
            <person name="Leung J."/>
            <person name="Bukari Y."/>
            <person name="Amoako-Attah I."/>
            <person name="Meinhardt L.W."/>
            <person name="Bailey B.A."/>
            <person name="Cohen S.P."/>
        </authorList>
    </citation>
    <scope>NUCLEOTIDE SEQUENCE [LARGE SCALE GENOMIC DNA]</scope>
    <source>
        <strain evidence="2 3">GH-19</strain>
    </source>
</reference>
<evidence type="ECO:0000313" key="3">
    <source>
        <dbReference type="Proteomes" id="UP001498398"/>
    </source>
</evidence>
<feature type="region of interest" description="Disordered" evidence="1">
    <location>
        <begin position="350"/>
        <end position="433"/>
    </location>
</feature>
<feature type="compositionally biased region" description="Basic residues" evidence="1">
    <location>
        <begin position="77"/>
        <end position="86"/>
    </location>
</feature>
<feature type="compositionally biased region" description="Polar residues" evidence="1">
    <location>
        <begin position="36"/>
        <end position="59"/>
    </location>
</feature>
<feature type="compositionally biased region" description="Basic and acidic residues" evidence="1">
    <location>
        <begin position="524"/>
        <end position="548"/>
    </location>
</feature>
<feature type="compositionally biased region" description="Low complexity" evidence="1">
    <location>
        <begin position="457"/>
        <end position="468"/>
    </location>
</feature>
<feature type="compositionally biased region" description="Low complexity" evidence="1">
    <location>
        <begin position="1847"/>
        <end position="1862"/>
    </location>
</feature>
<feature type="compositionally biased region" description="Basic and acidic residues" evidence="1">
    <location>
        <begin position="96"/>
        <end position="111"/>
    </location>
</feature>
<feature type="region of interest" description="Disordered" evidence="1">
    <location>
        <begin position="2042"/>
        <end position="2114"/>
    </location>
</feature>
<feature type="region of interest" description="Disordered" evidence="1">
    <location>
        <begin position="755"/>
        <end position="927"/>
    </location>
</feature>
<keyword evidence="3" id="KW-1185">Reference proteome</keyword>
<accession>A0ABR1J8H1</accession>
<feature type="compositionally biased region" description="Low complexity" evidence="1">
    <location>
        <begin position="507"/>
        <end position="522"/>
    </location>
</feature>
<feature type="region of interest" description="Disordered" evidence="1">
    <location>
        <begin position="449"/>
        <end position="474"/>
    </location>
</feature>
<dbReference type="EMBL" id="JBANRG010000026">
    <property type="protein sequence ID" value="KAK7453371.1"/>
    <property type="molecule type" value="Genomic_DNA"/>
</dbReference>
<feature type="region of interest" description="Disordered" evidence="1">
    <location>
        <begin position="175"/>
        <end position="245"/>
    </location>
</feature>
<feature type="compositionally biased region" description="Polar residues" evidence="1">
    <location>
        <begin position="1994"/>
        <end position="2010"/>
    </location>
</feature>
<feature type="compositionally biased region" description="Basic and acidic residues" evidence="1">
    <location>
        <begin position="561"/>
        <end position="574"/>
    </location>
</feature>
<feature type="region of interest" description="Disordered" evidence="1">
    <location>
        <begin position="966"/>
        <end position="1000"/>
    </location>
</feature>
<feature type="compositionally biased region" description="Polar residues" evidence="1">
    <location>
        <begin position="1099"/>
        <end position="1127"/>
    </location>
</feature>